<organism evidence="1 2">
    <name type="scientific">Goodea atripinnis</name>
    <dbReference type="NCBI Taxonomy" id="208336"/>
    <lineage>
        <taxon>Eukaryota</taxon>
        <taxon>Metazoa</taxon>
        <taxon>Chordata</taxon>
        <taxon>Craniata</taxon>
        <taxon>Vertebrata</taxon>
        <taxon>Euteleostomi</taxon>
        <taxon>Actinopterygii</taxon>
        <taxon>Neopterygii</taxon>
        <taxon>Teleostei</taxon>
        <taxon>Neoteleostei</taxon>
        <taxon>Acanthomorphata</taxon>
        <taxon>Ovalentaria</taxon>
        <taxon>Atherinomorphae</taxon>
        <taxon>Cyprinodontiformes</taxon>
        <taxon>Goodeidae</taxon>
        <taxon>Goodea</taxon>
    </lineage>
</organism>
<gene>
    <name evidence="1" type="ORF">GOODEAATRI_021551</name>
</gene>
<accession>A0ABV0NCM1</accession>
<keyword evidence="2" id="KW-1185">Reference proteome</keyword>
<comment type="caution">
    <text evidence="1">The sequence shown here is derived from an EMBL/GenBank/DDBJ whole genome shotgun (WGS) entry which is preliminary data.</text>
</comment>
<dbReference type="Proteomes" id="UP001476798">
    <property type="component" value="Unassembled WGS sequence"/>
</dbReference>
<dbReference type="EMBL" id="JAHRIO010032097">
    <property type="protein sequence ID" value="MEQ2169114.1"/>
    <property type="molecule type" value="Genomic_DNA"/>
</dbReference>
<proteinExistence type="predicted"/>
<name>A0ABV0NCM1_9TELE</name>
<evidence type="ECO:0000313" key="1">
    <source>
        <dbReference type="EMBL" id="MEQ2169114.1"/>
    </source>
</evidence>
<sequence>LRCSMPTESCLNQGRCEATPDGNGECKDFGVLHVKEMNRCALTLLELFLGGKWSEDVERNKWWTLMRPGGHREILCLGMCYCHHILSYLQPNSPTLNLVFLFFHGATAGFARSWATIVLLCD</sequence>
<feature type="non-terminal residue" evidence="1">
    <location>
        <position position="1"/>
    </location>
</feature>
<evidence type="ECO:0000313" key="2">
    <source>
        <dbReference type="Proteomes" id="UP001476798"/>
    </source>
</evidence>
<protein>
    <submittedName>
        <fullName evidence="1">Uncharacterized protein</fullName>
    </submittedName>
</protein>
<reference evidence="1 2" key="1">
    <citation type="submission" date="2021-06" db="EMBL/GenBank/DDBJ databases">
        <authorList>
            <person name="Palmer J.M."/>
        </authorList>
    </citation>
    <scope>NUCLEOTIDE SEQUENCE [LARGE SCALE GENOMIC DNA]</scope>
    <source>
        <strain evidence="1 2">GA_2019</strain>
        <tissue evidence="1">Muscle</tissue>
    </source>
</reference>